<evidence type="ECO:0000259" key="2">
    <source>
        <dbReference type="Pfam" id="PF12728"/>
    </source>
</evidence>
<dbReference type="NCBIfam" id="TIGR01764">
    <property type="entry name" value="excise"/>
    <property type="match status" value="1"/>
</dbReference>
<name>A0A9X2B4H9_9BACL</name>
<dbReference type="PANTHER" id="PTHR38431:SF1">
    <property type="entry name" value="BLL2305 PROTEIN"/>
    <property type="match status" value="1"/>
</dbReference>
<protein>
    <submittedName>
        <fullName evidence="3">Helix-turn-helix transcriptional regulator</fullName>
    </submittedName>
</protein>
<evidence type="ECO:0000259" key="1">
    <source>
        <dbReference type="Pfam" id="PF12727"/>
    </source>
</evidence>
<dbReference type="Proteomes" id="UP001139347">
    <property type="component" value="Unassembled WGS sequence"/>
</dbReference>
<dbReference type="Pfam" id="PF12727">
    <property type="entry name" value="PBP_like"/>
    <property type="match status" value="1"/>
</dbReference>
<feature type="domain" description="PBP" evidence="1">
    <location>
        <begin position="100"/>
        <end position="290"/>
    </location>
</feature>
<dbReference type="PANTHER" id="PTHR38431">
    <property type="entry name" value="BLL2305 PROTEIN"/>
    <property type="match status" value="1"/>
</dbReference>
<reference evidence="3" key="1">
    <citation type="submission" date="2022-04" db="EMBL/GenBank/DDBJ databases">
        <title>Paenibacillus mangrovi sp. nov., a novel endophytic bacterium isolated from bark of Kandelia candel.</title>
        <authorList>
            <person name="Tuo L."/>
        </authorList>
    </citation>
    <scope>NUCLEOTIDE SEQUENCE</scope>
    <source>
        <strain evidence="3">KQZ6P-2</strain>
    </source>
</reference>
<dbReference type="EMBL" id="JALIRP010000013">
    <property type="protein sequence ID" value="MCJ8014639.1"/>
    <property type="molecule type" value="Genomic_DNA"/>
</dbReference>
<gene>
    <name evidence="3" type="ORF">MUG84_23415</name>
</gene>
<keyword evidence="4" id="KW-1185">Reference proteome</keyword>
<organism evidence="3 4">
    <name type="scientific">Paenibacillus mangrovi</name>
    <dbReference type="NCBI Taxonomy" id="2931978"/>
    <lineage>
        <taxon>Bacteria</taxon>
        <taxon>Bacillati</taxon>
        <taxon>Bacillota</taxon>
        <taxon>Bacilli</taxon>
        <taxon>Bacillales</taxon>
        <taxon>Paenibacillaceae</taxon>
        <taxon>Paenibacillus</taxon>
    </lineage>
</organism>
<dbReference type="GO" id="GO:0003677">
    <property type="term" value="F:DNA binding"/>
    <property type="evidence" value="ECO:0007669"/>
    <property type="project" value="InterPro"/>
</dbReference>
<dbReference type="RefSeq" id="WP_244729600.1">
    <property type="nucleotide sequence ID" value="NZ_JALIRP010000013.1"/>
</dbReference>
<evidence type="ECO:0000313" key="4">
    <source>
        <dbReference type="Proteomes" id="UP001139347"/>
    </source>
</evidence>
<evidence type="ECO:0000313" key="3">
    <source>
        <dbReference type="EMBL" id="MCJ8014639.1"/>
    </source>
</evidence>
<accession>A0A9X2B4H9</accession>
<dbReference type="AlphaFoldDB" id="A0A9X2B4H9"/>
<feature type="domain" description="Helix-turn-helix" evidence="2">
    <location>
        <begin position="7"/>
        <end position="54"/>
    </location>
</feature>
<dbReference type="InterPro" id="IPR041657">
    <property type="entry name" value="HTH_17"/>
</dbReference>
<proteinExistence type="predicted"/>
<dbReference type="Pfam" id="PF12728">
    <property type="entry name" value="HTH_17"/>
    <property type="match status" value="1"/>
</dbReference>
<comment type="caution">
    <text evidence="3">The sequence shown here is derived from an EMBL/GenBank/DDBJ whole genome shotgun (WGS) entry which is preliminary data.</text>
</comment>
<dbReference type="SUPFAM" id="SSF53850">
    <property type="entry name" value="Periplasmic binding protein-like II"/>
    <property type="match status" value="1"/>
</dbReference>
<dbReference type="InterPro" id="IPR010093">
    <property type="entry name" value="SinI_DNA-bd"/>
</dbReference>
<sequence>MSSDISYTTEEIAKMLKISKLTVYDLIKKGELPSYRVGKQMRVDATDFEAYKQRAKGIKTVPQILPAAEHAQHPSTTVGNGMRPIVITGQDISLDILVKYMEKKISGIRPLREYVGSLDSLISMYRGEADIVSTHLLDGDTGEYNIPYIRKLLVGSSYMVVNLLSRNAGLYVQKGNPLGLQSWSDLSRPGLRLMNREKGSGARVLLDEQLRLHGIKQQQLNGYELEQTNHIGVAAKVASGEADAGVGIEKAAAIVGQVDFIPLIEERYDLVMLKTADNMPWIQSLLDILRSEEFRKELKAIAGYDLSRTGGILFET</sequence>
<dbReference type="Gene3D" id="3.40.190.10">
    <property type="entry name" value="Periplasmic binding protein-like II"/>
    <property type="match status" value="1"/>
</dbReference>
<dbReference type="InterPro" id="IPR024370">
    <property type="entry name" value="PBP_domain"/>
</dbReference>